<accession>A0A9P3PZ21</accession>
<sequence>MPQLTEPANLPAPPFNGTNVVFQDSTIRQTLHMSLGAQQIRITVSNAFGVTDLPITAMTVALPVNGSAGQNDIRSETLQTVTFSGQQSYTIPNGALAISDPLNFAIAPQSVLTVTMYLATGQQSQTNAVTSHPGSRTTTWFAKGNQVNATKLTGSSLASTAHWYFLSSVEAWSPLEAGTLSIVGDSITDGRGSTTDANNRWPDQLLARLQKSHSTQNIAIANQAAGGNRVLADGLGPNALGRIDRDVLAHPGTRYLMIFEGVNDIGVAPTDSQSQTVIYQRLIAAYSQIITRAHAFGIPVFGATITPFCAPGAVVSSIQPYSNPTREQTRQKVNTWIRTSGQFDYVVDFDQMVRDSNHPETLNSTFDSGDFLHPNVAGYARMAELFPLEAFAASVGGMKRFH</sequence>
<dbReference type="PANTHER" id="PTHR43784:SF3">
    <property type="entry name" value="GDSL FAMILY LIPASE"/>
    <property type="match status" value="1"/>
</dbReference>
<name>A0A9P3PZ21_LYOSH</name>
<dbReference type="PANTHER" id="PTHR43784">
    <property type="entry name" value="GDSL-LIKE LIPASE/ACYLHYDROLASE, PUTATIVE (AFU_ORTHOLOGUE AFUA_2G00820)-RELATED"/>
    <property type="match status" value="1"/>
</dbReference>
<evidence type="ECO:0000313" key="2">
    <source>
        <dbReference type="EMBL" id="GLB43726.1"/>
    </source>
</evidence>
<evidence type="ECO:0000313" key="3">
    <source>
        <dbReference type="Proteomes" id="UP001063166"/>
    </source>
</evidence>
<proteinExistence type="predicted"/>
<keyword evidence="3" id="KW-1185">Reference proteome</keyword>
<organism evidence="2 3">
    <name type="scientific">Lyophyllum shimeji</name>
    <name type="common">Hon-shimeji</name>
    <name type="synonym">Tricholoma shimeji</name>
    <dbReference type="NCBI Taxonomy" id="47721"/>
    <lineage>
        <taxon>Eukaryota</taxon>
        <taxon>Fungi</taxon>
        <taxon>Dikarya</taxon>
        <taxon>Basidiomycota</taxon>
        <taxon>Agaricomycotina</taxon>
        <taxon>Agaricomycetes</taxon>
        <taxon>Agaricomycetidae</taxon>
        <taxon>Agaricales</taxon>
        <taxon>Tricholomatineae</taxon>
        <taxon>Lyophyllaceae</taxon>
        <taxon>Lyophyllum</taxon>
    </lineage>
</organism>
<reference evidence="2" key="1">
    <citation type="submission" date="2022-07" db="EMBL/GenBank/DDBJ databases">
        <title>The genome of Lyophyllum shimeji provides insight into the initial evolution of ectomycorrhizal fungal genome.</title>
        <authorList>
            <person name="Kobayashi Y."/>
            <person name="Shibata T."/>
            <person name="Hirakawa H."/>
            <person name="Shigenobu S."/>
            <person name="Nishiyama T."/>
            <person name="Yamada A."/>
            <person name="Hasebe M."/>
            <person name="Kawaguchi M."/>
        </authorList>
    </citation>
    <scope>NUCLEOTIDE SEQUENCE</scope>
    <source>
        <strain evidence="2">AT787</strain>
    </source>
</reference>
<comment type="caution">
    <text evidence="2">The sequence shown here is derived from an EMBL/GenBank/DDBJ whole genome shotgun (WGS) entry which is preliminary data.</text>
</comment>
<dbReference type="EMBL" id="BRPK01000014">
    <property type="protein sequence ID" value="GLB43726.1"/>
    <property type="molecule type" value="Genomic_DNA"/>
</dbReference>
<gene>
    <name evidence="2" type="ORF">LshimejAT787_1402380</name>
</gene>
<dbReference type="CDD" id="cd01830">
    <property type="entry name" value="XynE_like"/>
    <property type="match status" value="1"/>
</dbReference>
<evidence type="ECO:0000259" key="1">
    <source>
        <dbReference type="Pfam" id="PF13472"/>
    </source>
</evidence>
<dbReference type="Pfam" id="PF13472">
    <property type="entry name" value="Lipase_GDSL_2"/>
    <property type="match status" value="1"/>
</dbReference>
<dbReference type="InterPro" id="IPR013830">
    <property type="entry name" value="SGNH_hydro"/>
</dbReference>
<dbReference type="InterPro" id="IPR053140">
    <property type="entry name" value="GDSL_Rv0518-like"/>
</dbReference>
<dbReference type="OrthoDB" id="10071171at2759"/>
<dbReference type="Gene3D" id="3.40.50.1110">
    <property type="entry name" value="SGNH hydrolase"/>
    <property type="match status" value="1"/>
</dbReference>
<dbReference type="SUPFAM" id="SSF52266">
    <property type="entry name" value="SGNH hydrolase"/>
    <property type="match status" value="1"/>
</dbReference>
<protein>
    <submittedName>
        <fullName evidence="2">GDSL-like Lipase/Acylhydrolase family protein</fullName>
    </submittedName>
</protein>
<dbReference type="AlphaFoldDB" id="A0A9P3PZ21"/>
<dbReference type="Proteomes" id="UP001063166">
    <property type="component" value="Unassembled WGS sequence"/>
</dbReference>
<feature type="domain" description="SGNH hydrolase-type esterase" evidence="1">
    <location>
        <begin position="183"/>
        <end position="381"/>
    </location>
</feature>
<dbReference type="InterPro" id="IPR036514">
    <property type="entry name" value="SGNH_hydro_sf"/>
</dbReference>